<evidence type="ECO:0000313" key="1">
    <source>
        <dbReference type="EMBL" id="KAF9784776.1"/>
    </source>
</evidence>
<protein>
    <recommendedName>
        <fullName evidence="3">F-box domain-containing protein</fullName>
    </recommendedName>
</protein>
<dbReference type="InterPro" id="IPR032675">
    <property type="entry name" value="LRR_dom_sf"/>
</dbReference>
<comment type="caution">
    <text evidence="1">The sequence shown here is derived from an EMBL/GenBank/DDBJ whole genome shotgun (WGS) entry which is preliminary data.</text>
</comment>
<name>A0A9P6HD78_9AGAM</name>
<reference evidence="1" key="1">
    <citation type="journal article" date="2020" name="Nat. Commun.">
        <title>Large-scale genome sequencing of mycorrhizal fungi provides insights into the early evolution of symbiotic traits.</title>
        <authorList>
            <person name="Miyauchi S."/>
            <person name="Kiss E."/>
            <person name="Kuo A."/>
            <person name="Drula E."/>
            <person name="Kohler A."/>
            <person name="Sanchez-Garcia M."/>
            <person name="Morin E."/>
            <person name="Andreopoulos B."/>
            <person name="Barry K.W."/>
            <person name="Bonito G."/>
            <person name="Buee M."/>
            <person name="Carver A."/>
            <person name="Chen C."/>
            <person name="Cichocki N."/>
            <person name="Clum A."/>
            <person name="Culley D."/>
            <person name="Crous P.W."/>
            <person name="Fauchery L."/>
            <person name="Girlanda M."/>
            <person name="Hayes R.D."/>
            <person name="Keri Z."/>
            <person name="LaButti K."/>
            <person name="Lipzen A."/>
            <person name="Lombard V."/>
            <person name="Magnuson J."/>
            <person name="Maillard F."/>
            <person name="Murat C."/>
            <person name="Nolan M."/>
            <person name="Ohm R.A."/>
            <person name="Pangilinan J."/>
            <person name="Pereira M.F."/>
            <person name="Perotto S."/>
            <person name="Peter M."/>
            <person name="Pfister S."/>
            <person name="Riley R."/>
            <person name="Sitrit Y."/>
            <person name="Stielow J.B."/>
            <person name="Szollosi G."/>
            <person name="Zifcakova L."/>
            <person name="Stursova M."/>
            <person name="Spatafora J.W."/>
            <person name="Tedersoo L."/>
            <person name="Vaario L.M."/>
            <person name="Yamada A."/>
            <person name="Yan M."/>
            <person name="Wang P."/>
            <person name="Xu J."/>
            <person name="Bruns T."/>
            <person name="Baldrian P."/>
            <person name="Vilgalys R."/>
            <person name="Dunand C."/>
            <person name="Henrissat B."/>
            <person name="Grigoriev I.V."/>
            <person name="Hibbett D."/>
            <person name="Nagy L.G."/>
            <person name="Martin F.M."/>
        </authorList>
    </citation>
    <scope>NUCLEOTIDE SEQUENCE</scope>
    <source>
        <strain evidence="1">UH-Tt-Lm1</strain>
    </source>
</reference>
<dbReference type="Gene3D" id="3.80.10.10">
    <property type="entry name" value="Ribonuclease Inhibitor"/>
    <property type="match status" value="1"/>
</dbReference>
<dbReference type="OrthoDB" id="3264508at2759"/>
<proteinExistence type="predicted"/>
<dbReference type="SUPFAM" id="SSF52047">
    <property type="entry name" value="RNI-like"/>
    <property type="match status" value="1"/>
</dbReference>
<sequence length="467" mass="52438">MSMSDQRPTSAAEALPMTDILPLVLRCLSKDLASLCACALVDRSSTKAASAVLYRNIVFSPPWTATLDLNEAQKYSRPGTILHSAALPHYAAYVKTVEIGGSISMRRTPINPLAKCLIAAIPAWTNLVTITIIPAQAPEGLFVEPLRLLQSLPELRILKVNSTCTDAISAPVLSQIVGLRSLTVIDPNRAMLDLLPNWLSRLSGTLRQMHLLENCGSITPGVLQTIQPLAAQLQSFSLGLSYSLEDGHVLQFLTRLPRLQNLQLRYYWQMKQPPTAPQITTLRKFVVNHTHIDFLSHVHHLSRWVRRIAFRSHLEHLELVMDNFEYFRGPYLNYGGLVEHTSYKHGGSLRVLRLTHGYIDSTTTALFCQQCPNLEEISLGVSMSTLREFPQKAAPLSKLRRAAFRICNMKSSQVQKDFTDEAAADFFETLKCADLRHLAVNCMTWEGKWTANERNEVKFIVRRQPLS</sequence>
<reference evidence="1" key="2">
    <citation type="submission" date="2020-11" db="EMBL/GenBank/DDBJ databases">
        <authorList>
            <consortium name="DOE Joint Genome Institute"/>
            <person name="Kuo A."/>
            <person name="Miyauchi S."/>
            <person name="Kiss E."/>
            <person name="Drula E."/>
            <person name="Kohler A."/>
            <person name="Sanchez-Garcia M."/>
            <person name="Andreopoulos B."/>
            <person name="Barry K.W."/>
            <person name="Bonito G."/>
            <person name="Buee M."/>
            <person name="Carver A."/>
            <person name="Chen C."/>
            <person name="Cichocki N."/>
            <person name="Clum A."/>
            <person name="Culley D."/>
            <person name="Crous P.W."/>
            <person name="Fauchery L."/>
            <person name="Girlanda M."/>
            <person name="Hayes R."/>
            <person name="Keri Z."/>
            <person name="Labutti K."/>
            <person name="Lipzen A."/>
            <person name="Lombard V."/>
            <person name="Magnuson J."/>
            <person name="Maillard F."/>
            <person name="Morin E."/>
            <person name="Murat C."/>
            <person name="Nolan M."/>
            <person name="Ohm R."/>
            <person name="Pangilinan J."/>
            <person name="Pereira M."/>
            <person name="Perotto S."/>
            <person name="Peter M."/>
            <person name="Riley R."/>
            <person name="Sitrit Y."/>
            <person name="Stielow B."/>
            <person name="Szollosi G."/>
            <person name="Zifcakova L."/>
            <person name="Stursova M."/>
            <person name="Spatafora J.W."/>
            <person name="Tedersoo L."/>
            <person name="Vaario L.-M."/>
            <person name="Yamada A."/>
            <person name="Yan M."/>
            <person name="Wang P."/>
            <person name="Xu J."/>
            <person name="Bruns T."/>
            <person name="Baldrian P."/>
            <person name="Vilgalys R."/>
            <person name="Henrissat B."/>
            <person name="Grigoriev I.V."/>
            <person name="Hibbett D."/>
            <person name="Nagy L.G."/>
            <person name="Martin F.M."/>
        </authorList>
    </citation>
    <scope>NUCLEOTIDE SEQUENCE</scope>
    <source>
        <strain evidence="1">UH-Tt-Lm1</strain>
    </source>
</reference>
<evidence type="ECO:0000313" key="2">
    <source>
        <dbReference type="Proteomes" id="UP000736335"/>
    </source>
</evidence>
<accession>A0A9P6HD78</accession>
<organism evidence="1 2">
    <name type="scientific">Thelephora terrestris</name>
    <dbReference type="NCBI Taxonomy" id="56493"/>
    <lineage>
        <taxon>Eukaryota</taxon>
        <taxon>Fungi</taxon>
        <taxon>Dikarya</taxon>
        <taxon>Basidiomycota</taxon>
        <taxon>Agaricomycotina</taxon>
        <taxon>Agaricomycetes</taxon>
        <taxon>Thelephorales</taxon>
        <taxon>Thelephoraceae</taxon>
        <taxon>Thelephora</taxon>
    </lineage>
</organism>
<keyword evidence="2" id="KW-1185">Reference proteome</keyword>
<dbReference type="AlphaFoldDB" id="A0A9P6HD78"/>
<dbReference type="Proteomes" id="UP000736335">
    <property type="component" value="Unassembled WGS sequence"/>
</dbReference>
<evidence type="ECO:0008006" key="3">
    <source>
        <dbReference type="Google" id="ProtNLM"/>
    </source>
</evidence>
<gene>
    <name evidence="1" type="ORF">BJ322DRAFT_1196261</name>
</gene>
<dbReference type="EMBL" id="WIUZ02000008">
    <property type="protein sequence ID" value="KAF9784776.1"/>
    <property type="molecule type" value="Genomic_DNA"/>
</dbReference>